<dbReference type="FunFam" id="3.40.190.10:FF:000017">
    <property type="entry name" value="Glycine cleavage system transcriptional activator"/>
    <property type="match status" value="1"/>
</dbReference>
<keyword evidence="7" id="KW-1185">Reference proteome</keyword>
<dbReference type="FunFam" id="1.10.10.10:FF:000001">
    <property type="entry name" value="LysR family transcriptional regulator"/>
    <property type="match status" value="1"/>
</dbReference>
<proteinExistence type="inferred from homology"/>
<dbReference type="PROSITE" id="PS50931">
    <property type="entry name" value="HTH_LYSR"/>
    <property type="match status" value="1"/>
</dbReference>
<protein>
    <submittedName>
        <fullName evidence="6">Transcriptional regulator GcvA</fullName>
    </submittedName>
</protein>
<dbReference type="Proteomes" id="UP000295722">
    <property type="component" value="Unassembled WGS sequence"/>
</dbReference>
<dbReference type="InterPro" id="IPR036390">
    <property type="entry name" value="WH_DNA-bd_sf"/>
</dbReference>
<comment type="caution">
    <text evidence="6">The sequence shown here is derived from an EMBL/GenBank/DDBJ whole genome shotgun (WGS) entry which is preliminary data.</text>
</comment>
<evidence type="ECO:0000313" key="7">
    <source>
        <dbReference type="Proteomes" id="UP000295722"/>
    </source>
</evidence>
<dbReference type="PRINTS" id="PR00039">
    <property type="entry name" value="HTHLYSR"/>
</dbReference>
<dbReference type="InterPro" id="IPR000847">
    <property type="entry name" value="LysR_HTH_N"/>
</dbReference>
<keyword evidence="3" id="KW-0238">DNA-binding</keyword>
<dbReference type="Gene3D" id="3.40.190.10">
    <property type="entry name" value="Periplasmic binding protein-like II"/>
    <property type="match status" value="2"/>
</dbReference>
<dbReference type="RefSeq" id="WP_133195738.1">
    <property type="nucleotide sequence ID" value="NZ_JBHUCW010000009.1"/>
</dbReference>
<feature type="domain" description="HTH lysR-type" evidence="5">
    <location>
        <begin position="6"/>
        <end position="63"/>
    </location>
</feature>
<evidence type="ECO:0000259" key="5">
    <source>
        <dbReference type="PROSITE" id="PS50931"/>
    </source>
</evidence>
<dbReference type="InterPro" id="IPR058163">
    <property type="entry name" value="LysR-type_TF_proteobact-type"/>
</dbReference>
<dbReference type="GO" id="GO:0043565">
    <property type="term" value="F:sequence-specific DNA binding"/>
    <property type="evidence" value="ECO:0007669"/>
    <property type="project" value="TreeGrafter"/>
</dbReference>
<dbReference type="PANTHER" id="PTHR30537:SF26">
    <property type="entry name" value="GLYCINE CLEAVAGE SYSTEM TRANSCRIPTIONAL ACTIVATOR"/>
    <property type="match status" value="1"/>
</dbReference>
<dbReference type="PANTHER" id="PTHR30537">
    <property type="entry name" value="HTH-TYPE TRANSCRIPTIONAL REGULATOR"/>
    <property type="match status" value="1"/>
</dbReference>
<organism evidence="6 7">
    <name type="scientific">Paraburkholderia silviterrae</name>
    <dbReference type="NCBI Taxonomy" id="2528715"/>
    <lineage>
        <taxon>Bacteria</taxon>
        <taxon>Pseudomonadati</taxon>
        <taxon>Pseudomonadota</taxon>
        <taxon>Betaproteobacteria</taxon>
        <taxon>Burkholderiales</taxon>
        <taxon>Burkholderiaceae</taxon>
        <taxon>Paraburkholderia</taxon>
    </lineage>
</organism>
<dbReference type="AlphaFoldDB" id="A0A4V2ZZ27"/>
<evidence type="ECO:0000256" key="4">
    <source>
        <dbReference type="ARBA" id="ARBA00023163"/>
    </source>
</evidence>
<evidence type="ECO:0000313" key="6">
    <source>
        <dbReference type="EMBL" id="TDG23368.1"/>
    </source>
</evidence>
<dbReference type="SUPFAM" id="SSF46785">
    <property type="entry name" value="Winged helix' DNA-binding domain"/>
    <property type="match status" value="1"/>
</dbReference>
<dbReference type="CDD" id="cd08432">
    <property type="entry name" value="PBP2_GcdR_TrpI_HvrB_AmpR_like"/>
    <property type="match status" value="1"/>
</dbReference>
<sequence length="318" mass="35201">MFDRLPPLQTLRAFEATGRLLSMTLAAEELHVTHGAVSRHIKTLENHLGVALFQRLTRRIVLTEAGAEFLLAVTRVLGELTKEAERLRAHDSVARLKINSSVSFANKWLAPRLHRLKGRHPELDVHLEVTDKYVDLNEGEADVAIRYGSGRYPRVLAERILEETVTPVCTPAYWEAKGEARAGRPSVESLKRCTLLHEDGMLANWEQWLALAGIKGIRSDRGSAYSHGSMAIEAAIRGEGVALGRSVIVADDIAAGRLVAPFPDICLKSERGHDLVYRIGSRDDPKVCALRDWLADEIRIFLGVPACELPALLCVERG</sequence>
<dbReference type="Gene3D" id="1.10.10.10">
    <property type="entry name" value="Winged helix-like DNA-binding domain superfamily/Winged helix DNA-binding domain"/>
    <property type="match status" value="1"/>
</dbReference>
<dbReference type="GO" id="GO:0006351">
    <property type="term" value="P:DNA-templated transcription"/>
    <property type="evidence" value="ECO:0007669"/>
    <property type="project" value="TreeGrafter"/>
</dbReference>
<evidence type="ECO:0000256" key="3">
    <source>
        <dbReference type="ARBA" id="ARBA00023125"/>
    </source>
</evidence>
<dbReference type="OrthoDB" id="8683153at2"/>
<keyword evidence="2" id="KW-0805">Transcription regulation</keyword>
<evidence type="ECO:0000256" key="2">
    <source>
        <dbReference type="ARBA" id="ARBA00023015"/>
    </source>
</evidence>
<comment type="similarity">
    <text evidence="1">Belongs to the LysR transcriptional regulatory family.</text>
</comment>
<dbReference type="EMBL" id="SMRP01000006">
    <property type="protein sequence ID" value="TDG23368.1"/>
    <property type="molecule type" value="Genomic_DNA"/>
</dbReference>
<dbReference type="SUPFAM" id="SSF53850">
    <property type="entry name" value="Periplasmic binding protein-like II"/>
    <property type="match status" value="1"/>
</dbReference>
<accession>A0A4V2ZZ27</accession>
<name>A0A4V2ZZ27_9BURK</name>
<dbReference type="GO" id="GO:0003700">
    <property type="term" value="F:DNA-binding transcription factor activity"/>
    <property type="evidence" value="ECO:0007669"/>
    <property type="project" value="InterPro"/>
</dbReference>
<dbReference type="NCBIfam" id="NF008352">
    <property type="entry name" value="PRK11139.1"/>
    <property type="match status" value="1"/>
</dbReference>
<dbReference type="InterPro" id="IPR005119">
    <property type="entry name" value="LysR_subst-bd"/>
</dbReference>
<reference evidence="6 7" key="1">
    <citation type="submission" date="2019-03" db="EMBL/GenBank/DDBJ databases">
        <title>Paraburkholderia sp. 4M-K11, isolated from subtropical forest soil.</title>
        <authorList>
            <person name="Gao Z.-H."/>
            <person name="Qiu L.-H."/>
        </authorList>
    </citation>
    <scope>NUCLEOTIDE SEQUENCE [LARGE SCALE GENOMIC DNA]</scope>
    <source>
        <strain evidence="6 7">4M-K11</strain>
    </source>
</reference>
<dbReference type="Pfam" id="PF00126">
    <property type="entry name" value="HTH_1"/>
    <property type="match status" value="1"/>
</dbReference>
<dbReference type="InterPro" id="IPR036388">
    <property type="entry name" value="WH-like_DNA-bd_sf"/>
</dbReference>
<gene>
    <name evidence="6" type="primary">gcvA</name>
    <name evidence="6" type="ORF">EYW47_15725</name>
</gene>
<evidence type="ECO:0000256" key="1">
    <source>
        <dbReference type="ARBA" id="ARBA00009437"/>
    </source>
</evidence>
<dbReference type="Pfam" id="PF03466">
    <property type="entry name" value="LysR_substrate"/>
    <property type="match status" value="1"/>
</dbReference>
<keyword evidence="4" id="KW-0804">Transcription</keyword>